<dbReference type="AlphaFoldDB" id="A0A814R4Z8"/>
<evidence type="ECO:0000256" key="2">
    <source>
        <dbReference type="ARBA" id="ARBA00022803"/>
    </source>
</evidence>
<keyword evidence="2 3" id="KW-0802">TPR repeat</keyword>
<sequence length="495" mass="56705">MNAQSNDFTSVLFEIKANPLLKRVIFADVGDRSRIEGEEEVLFNLNSLFKIVSVCFDAELNVWKVELNATDEGAEKVEEYLAFSKQQMEEYTPLIYFGRLLLYELGLVDRAGKYFNMLLGSLPQDHPDIAAVYNHIGIVHDRRNELNLALKNYEIAYEMRRKQLPSNHPHIAGSLNNIGGIYKEKGDFNTALDYFHQALRVYDNLYPGNNLQKAIIIENIGLVYTDKEDFDTALTYFSHALEMYKHVLPDQHSQIATCLGGIGYTHEKKGNLDIALDYYQQQLNMEEQCLPFEHSSLSIHLGSIIDIYKTMNEIDKALDLCQQKLLIQKTRLGENHPRNARTLMIMANLIKDDNPNEALQYYEQALSVLENCTPLDHQVTSDCLTSMAGLYSNCDMMEDALRCDIKALEVDRQTLSSDHINIANSLRNIGIDYERMNNLSEALRYFSESLSIYRANYGPEHEMVKRGEADIVRVKKNKKIQAIRNSLQPLTVEHV</sequence>
<feature type="repeat" description="TPR" evidence="3">
    <location>
        <begin position="423"/>
        <end position="456"/>
    </location>
</feature>
<dbReference type="PANTHER" id="PTHR45641">
    <property type="entry name" value="TETRATRICOPEPTIDE REPEAT PROTEIN (AFU_ORTHOLOGUE AFUA_6G03870)"/>
    <property type="match status" value="1"/>
</dbReference>
<dbReference type="Proteomes" id="UP000663832">
    <property type="component" value="Unassembled WGS sequence"/>
</dbReference>
<name>A0A814R4Z8_9BILA</name>
<dbReference type="EMBL" id="CAJNOM010000142">
    <property type="protein sequence ID" value="CAF1129254.1"/>
    <property type="molecule type" value="Genomic_DNA"/>
</dbReference>
<protein>
    <recommendedName>
        <fullName evidence="7">Kinesin light chain</fullName>
    </recommendedName>
</protein>
<dbReference type="InterPro" id="IPR011990">
    <property type="entry name" value="TPR-like_helical_dom_sf"/>
</dbReference>
<feature type="repeat" description="TPR" evidence="3">
    <location>
        <begin position="214"/>
        <end position="247"/>
    </location>
</feature>
<evidence type="ECO:0000313" key="4">
    <source>
        <dbReference type="EMBL" id="CAF1129254.1"/>
    </source>
</evidence>
<dbReference type="EMBL" id="CAJNOI010000498">
    <property type="protein sequence ID" value="CAF1294359.1"/>
    <property type="molecule type" value="Genomic_DNA"/>
</dbReference>
<organism evidence="4 6">
    <name type="scientific">Adineta steineri</name>
    <dbReference type="NCBI Taxonomy" id="433720"/>
    <lineage>
        <taxon>Eukaryota</taxon>
        <taxon>Metazoa</taxon>
        <taxon>Spiralia</taxon>
        <taxon>Gnathifera</taxon>
        <taxon>Rotifera</taxon>
        <taxon>Eurotatoria</taxon>
        <taxon>Bdelloidea</taxon>
        <taxon>Adinetida</taxon>
        <taxon>Adinetidae</taxon>
        <taxon>Adineta</taxon>
    </lineage>
</organism>
<comment type="caution">
    <text evidence="4">The sequence shown here is derived from an EMBL/GenBank/DDBJ whole genome shotgun (WGS) entry which is preliminary data.</text>
</comment>
<dbReference type="SUPFAM" id="SSF48452">
    <property type="entry name" value="TPR-like"/>
    <property type="match status" value="2"/>
</dbReference>
<dbReference type="Gene3D" id="1.25.40.10">
    <property type="entry name" value="Tetratricopeptide repeat domain"/>
    <property type="match status" value="3"/>
</dbReference>
<keyword evidence="1" id="KW-0677">Repeat</keyword>
<dbReference type="Proteomes" id="UP000663877">
    <property type="component" value="Unassembled WGS sequence"/>
</dbReference>
<evidence type="ECO:0000256" key="3">
    <source>
        <dbReference type="PROSITE-ProRule" id="PRU00339"/>
    </source>
</evidence>
<evidence type="ECO:0000313" key="6">
    <source>
        <dbReference type="Proteomes" id="UP000663832"/>
    </source>
</evidence>
<keyword evidence="6" id="KW-1185">Reference proteome</keyword>
<evidence type="ECO:0000313" key="5">
    <source>
        <dbReference type="EMBL" id="CAF1294359.1"/>
    </source>
</evidence>
<evidence type="ECO:0000256" key="1">
    <source>
        <dbReference type="ARBA" id="ARBA00022737"/>
    </source>
</evidence>
<dbReference type="PROSITE" id="PS50005">
    <property type="entry name" value="TPR"/>
    <property type="match status" value="3"/>
</dbReference>
<dbReference type="PANTHER" id="PTHR45641:SF19">
    <property type="entry name" value="NEPHROCYSTIN-3"/>
    <property type="match status" value="1"/>
</dbReference>
<dbReference type="OrthoDB" id="19588at2759"/>
<reference evidence="4" key="1">
    <citation type="submission" date="2021-02" db="EMBL/GenBank/DDBJ databases">
        <authorList>
            <person name="Nowell W R."/>
        </authorList>
    </citation>
    <scope>NUCLEOTIDE SEQUENCE</scope>
</reference>
<dbReference type="Pfam" id="PF13424">
    <property type="entry name" value="TPR_12"/>
    <property type="match status" value="2"/>
</dbReference>
<accession>A0A814R4Z8</accession>
<proteinExistence type="predicted"/>
<dbReference type="Pfam" id="PF13181">
    <property type="entry name" value="TPR_8"/>
    <property type="match status" value="1"/>
</dbReference>
<dbReference type="InterPro" id="IPR019734">
    <property type="entry name" value="TPR_rpt"/>
</dbReference>
<evidence type="ECO:0008006" key="7">
    <source>
        <dbReference type="Google" id="ProtNLM"/>
    </source>
</evidence>
<feature type="repeat" description="TPR" evidence="3">
    <location>
        <begin position="172"/>
        <end position="205"/>
    </location>
</feature>
<gene>
    <name evidence="5" type="ORF">BJG266_LOCUS31923</name>
    <name evidence="4" type="ORF">QVE165_LOCUS21843</name>
</gene>
<dbReference type="SMART" id="SM00028">
    <property type="entry name" value="TPR"/>
    <property type="match status" value="8"/>
</dbReference>